<comment type="catalytic activity">
    <reaction evidence="7">
        <text>tRNA(Pro) + L-proline + ATP = L-prolyl-tRNA(Pro) + AMP + diphosphate</text>
        <dbReference type="Rhea" id="RHEA:14305"/>
        <dbReference type="Rhea" id="RHEA-COMP:9700"/>
        <dbReference type="Rhea" id="RHEA-COMP:9702"/>
        <dbReference type="ChEBI" id="CHEBI:30616"/>
        <dbReference type="ChEBI" id="CHEBI:33019"/>
        <dbReference type="ChEBI" id="CHEBI:60039"/>
        <dbReference type="ChEBI" id="CHEBI:78442"/>
        <dbReference type="ChEBI" id="CHEBI:78532"/>
        <dbReference type="ChEBI" id="CHEBI:456215"/>
        <dbReference type="EC" id="6.1.1.15"/>
    </reaction>
</comment>
<dbReference type="InterPro" id="IPR033721">
    <property type="entry name" value="ProRS_core_arch_euk"/>
</dbReference>
<gene>
    <name evidence="7" type="primary">proS</name>
    <name evidence="9" type="ORF">HCU67_14105</name>
</gene>
<dbReference type="InterPro" id="IPR045864">
    <property type="entry name" value="aa-tRNA-synth_II/BPL/LPL"/>
</dbReference>
<dbReference type="NCBIfam" id="TIGR00408">
    <property type="entry name" value="proS_fam_I"/>
    <property type="match status" value="1"/>
</dbReference>
<dbReference type="Gene3D" id="3.40.50.800">
    <property type="entry name" value="Anticodon-binding domain"/>
    <property type="match status" value="1"/>
</dbReference>
<sequence length="491" mass="55553">MGKNLTSRTEDYSKWYNELVVKADLAENSGVRGCMVIKPYGFAIWEKMQAGLDKMFKDTGHQNAYFPLFIPKSYLSKEASHVEGFAKECAVVTHYRLKNAEDGSGIVVDEDAKLEEELIVRPTSETIIWDTYRKWIQSYRDLPLLLNQWANVVRWEMRTRLFLRTAEFLWQEGHTAHATREEAVKEAELILDVYATFAEQHMAVPVVRGLKTESERFAGAEETYCIEALMQDGKALQAGTSHFLGQNFAKAFDVKFATKEGKQEHVWATSWGVSTRLMGALIMTHSDDNGLVLPPKLAPIQVVIVPIYKGMEQLAAIAEKVNPLVKQLQLKGISVKFDDRDTHKPGFKFNEYELKGVPIRLAIGQRDLENGTVEVARRDTLEKESVSFDAVIEKIETLLVAIQDNIFNKAQTYRDANITNVDSYEEFKKVLNEMGGFIAAHWDGTAATEDKIKEETKATIRCIPLNVEKEEGKCMVTGASSPYRVLFAKAY</sequence>
<evidence type="ECO:0000256" key="3">
    <source>
        <dbReference type="ARBA" id="ARBA00022741"/>
    </source>
</evidence>
<dbReference type="Pfam" id="PF00587">
    <property type="entry name" value="tRNA-synt_2b"/>
    <property type="match status" value="1"/>
</dbReference>
<accession>A0ABX1GVS0</accession>
<comment type="caution">
    <text evidence="9">The sequence shown here is derived from an EMBL/GenBank/DDBJ whole genome shotgun (WGS) entry which is preliminary data.</text>
</comment>
<dbReference type="InterPro" id="IPR006195">
    <property type="entry name" value="aa-tRNA-synth_II"/>
</dbReference>
<evidence type="ECO:0000256" key="4">
    <source>
        <dbReference type="ARBA" id="ARBA00022840"/>
    </source>
</evidence>
<evidence type="ECO:0000256" key="6">
    <source>
        <dbReference type="ARBA" id="ARBA00023146"/>
    </source>
</evidence>
<protein>
    <recommendedName>
        <fullName evidence="7">Proline--tRNA ligase</fullName>
        <ecNumber evidence="7">6.1.1.15</ecNumber>
    </recommendedName>
    <alternativeName>
        <fullName evidence="7">Prolyl-tRNA synthetase</fullName>
        <shortName evidence="7">ProRS</shortName>
    </alternativeName>
</protein>
<comment type="subunit">
    <text evidence="7">Homodimer.</text>
</comment>
<dbReference type="CDD" id="cd00862">
    <property type="entry name" value="ProRS_anticodon_zinc"/>
    <property type="match status" value="1"/>
</dbReference>
<dbReference type="RefSeq" id="WP_168553235.1">
    <property type="nucleotide sequence ID" value="NZ_JAAWWL010000002.1"/>
</dbReference>
<keyword evidence="1 7" id="KW-0963">Cytoplasm</keyword>
<dbReference type="Gene3D" id="3.30.110.30">
    <property type="entry name" value="C-terminal domain of ProRS"/>
    <property type="match status" value="1"/>
</dbReference>
<keyword evidence="3 7" id="KW-0547">Nucleotide-binding</keyword>
<evidence type="ECO:0000256" key="2">
    <source>
        <dbReference type="ARBA" id="ARBA00022598"/>
    </source>
</evidence>
<dbReference type="SUPFAM" id="SSF55681">
    <property type="entry name" value="Class II aaRS and biotin synthetases"/>
    <property type="match status" value="1"/>
</dbReference>
<proteinExistence type="inferred from homology"/>
<dbReference type="Proteomes" id="UP000718451">
    <property type="component" value="Unassembled WGS sequence"/>
</dbReference>
<reference evidence="9 10" key="1">
    <citation type="submission" date="2020-04" db="EMBL/GenBank/DDBJ databases">
        <authorList>
            <person name="Yoon J."/>
        </authorList>
    </citation>
    <scope>NUCLEOTIDE SEQUENCE [LARGE SCALE GENOMIC DNA]</scope>
    <source>
        <strain evidence="9 10">DJ-13</strain>
    </source>
</reference>
<dbReference type="SUPFAM" id="SSF64586">
    <property type="entry name" value="C-terminal domain of ProRS"/>
    <property type="match status" value="1"/>
</dbReference>
<dbReference type="InterPro" id="IPR036621">
    <property type="entry name" value="Anticodon-bd_dom_sf"/>
</dbReference>
<comment type="function">
    <text evidence="7">Catalyzes the attachment of proline to tRNA(Pro) in a two-step reaction: proline is first activated by ATP to form Pro-AMP and then transferred to the acceptor end of tRNA(Pro).</text>
</comment>
<dbReference type="InterPro" id="IPR004154">
    <property type="entry name" value="Anticodon-bd"/>
</dbReference>
<comment type="domain">
    <text evidence="7">Consists of three domains: the N-terminal catalytic domain, the anticodon-binding domain and the C-terminal extension.</text>
</comment>
<evidence type="ECO:0000256" key="1">
    <source>
        <dbReference type="ARBA" id="ARBA00022490"/>
    </source>
</evidence>
<keyword evidence="6 7" id="KW-0030">Aminoacyl-tRNA synthetase</keyword>
<feature type="domain" description="Aminoacyl-transfer RNA synthetases class-II family profile" evidence="8">
    <location>
        <begin position="27"/>
        <end position="294"/>
    </location>
</feature>
<dbReference type="Gene3D" id="3.30.930.10">
    <property type="entry name" value="Bira Bifunctional Protein, Domain 2"/>
    <property type="match status" value="1"/>
</dbReference>
<evidence type="ECO:0000313" key="9">
    <source>
        <dbReference type="EMBL" id="NKI33085.1"/>
    </source>
</evidence>
<dbReference type="GO" id="GO:0004827">
    <property type="term" value="F:proline-tRNA ligase activity"/>
    <property type="evidence" value="ECO:0007669"/>
    <property type="project" value="UniProtKB-EC"/>
</dbReference>
<dbReference type="InterPro" id="IPR016061">
    <property type="entry name" value="Pro-tRNA_ligase_II_C"/>
</dbReference>
<comment type="subcellular location">
    <subcellularLocation>
        <location evidence="7">Cytoplasm</location>
    </subcellularLocation>
</comment>
<keyword evidence="10" id="KW-1185">Reference proteome</keyword>
<dbReference type="PANTHER" id="PTHR43382">
    <property type="entry name" value="PROLYL-TRNA SYNTHETASE"/>
    <property type="match status" value="1"/>
</dbReference>
<dbReference type="PROSITE" id="PS50862">
    <property type="entry name" value="AA_TRNA_LIGASE_II"/>
    <property type="match status" value="1"/>
</dbReference>
<keyword evidence="2 7" id="KW-0436">Ligase</keyword>
<dbReference type="SUPFAM" id="SSF52954">
    <property type="entry name" value="Class II aaRS ABD-related"/>
    <property type="match status" value="1"/>
</dbReference>
<dbReference type="Pfam" id="PF09180">
    <property type="entry name" value="ProRS-C_1"/>
    <property type="match status" value="1"/>
</dbReference>
<organism evidence="9 10">
    <name type="scientific">Croceivirga thetidis</name>
    <dbReference type="NCBI Taxonomy" id="2721623"/>
    <lineage>
        <taxon>Bacteria</taxon>
        <taxon>Pseudomonadati</taxon>
        <taxon>Bacteroidota</taxon>
        <taxon>Flavobacteriia</taxon>
        <taxon>Flavobacteriales</taxon>
        <taxon>Flavobacteriaceae</taxon>
        <taxon>Croceivirga</taxon>
    </lineage>
</organism>
<name>A0ABX1GVS0_9FLAO</name>
<dbReference type="InterPro" id="IPR017449">
    <property type="entry name" value="Pro-tRNA_synth_II"/>
</dbReference>
<evidence type="ECO:0000313" key="10">
    <source>
        <dbReference type="Proteomes" id="UP000718451"/>
    </source>
</evidence>
<dbReference type="SMART" id="SM00946">
    <property type="entry name" value="ProRS-C_1"/>
    <property type="match status" value="1"/>
</dbReference>
<dbReference type="Pfam" id="PF03129">
    <property type="entry name" value="HGTP_anticodon"/>
    <property type="match status" value="1"/>
</dbReference>
<dbReference type="HAMAP" id="MF_01571">
    <property type="entry name" value="Pro_tRNA_synth_type3"/>
    <property type="match status" value="1"/>
</dbReference>
<evidence type="ECO:0000256" key="5">
    <source>
        <dbReference type="ARBA" id="ARBA00022917"/>
    </source>
</evidence>
<dbReference type="InterPro" id="IPR004499">
    <property type="entry name" value="Pro-tRNA-ligase_IIa_arc-type"/>
</dbReference>
<keyword evidence="4 7" id="KW-0067">ATP-binding</keyword>
<dbReference type="EMBL" id="JAAWWL010000002">
    <property type="protein sequence ID" value="NKI33085.1"/>
    <property type="molecule type" value="Genomic_DNA"/>
</dbReference>
<evidence type="ECO:0000259" key="8">
    <source>
        <dbReference type="PROSITE" id="PS50862"/>
    </source>
</evidence>
<dbReference type="EC" id="6.1.1.15" evidence="7"/>
<keyword evidence="5 7" id="KW-0648">Protein biosynthesis</keyword>
<evidence type="ECO:0000256" key="7">
    <source>
        <dbReference type="HAMAP-Rule" id="MF_01571"/>
    </source>
</evidence>
<comment type="similarity">
    <text evidence="7">Belongs to the class-II aminoacyl-tRNA synthetase family. ProS type 3 subfamily.</text>
</comment>
<dbReference type="CDD" id="cd00778">
    <property type="entry name" value="ProRS_core_arch_euk"/>
    <property type="match status" value="1"/>
</dbReference>
<dbReference type="InterPro" id="IPR002314">
    <property type="entry name" value="aa-tRNA-synt_IIb"/>
</dbReference>
<dbReference type="PANTHER" id="PTHR43382:SF2">
    <property type="entry name" value="BIFUNCTIONAL GLUTAMATE_PROLINE--TRNA LIGASE"/>
    <property type="match status" value="1"/>
</dbReference>